<evidence type="ECO:0000313" key="2">
    <source>
        <dbReference type="Proteomes" id="UP000191342"/>
    </source>
</evidence>
<proteinExistence type="predicted"/>
<dbReference type="GO" id="GO:0003676">
    <property type="term" value="F:nucleic acid binding"/>
    <property type="evidence" value="ECO:0007669"/>
    <property type="project" value="InterPro"/>
</dbReference>
<dbReference type="AlphaFoldDB" id="A0A1V6TI86"/>
<dbReference type="InterPro" id="IPR036397">
    <property type="entry name" value="RNaseH_sf"/>
</dbReference>
<dbReference type="Gene3D" id="3.30.420.10">
    <property type="entry name" value="Ribonuclease H-like superfamily/Ribonuclease H"/>
    <property type="match status" value="1"/>
</dbReference>
<gene>
    <name evidence="1" type="ORF">PENFLA_c007G02458</name>
</gene>
<organism evidence="1 2">
    <name type="scientific">Penicillium flavigenum</name>
    <dbReference type="NCBI Taxonomy" id="254877"/>
    <lineage>
        <taxon>Eukaryota</taxon>
        <taxon>Fungi</taxon>
        <taxon>Dikarya</taxon>
        <taxon>Ascomycota</taxon>
        <taxon>Pezizomycotina</taxon>
        <taxon>Eurotiomycetes</taxon>
        <taxon>Eurotiomycetidae</taxon>
        <taxon>Eurotiales</taxon>
        <taxon>Aspergillaceae</taxon>
        <taxon>Penicillium</taxon>
    </lineage>
</organism>
<keyword evidence="2" id="KW-1185">Reference proteome</keyword>
<dbReference type="OrthoDB" id="2440450at2759"/>
<accession>A0A1V6TI86</accession>
<dbReference type="Proteomes" id="UP000191342">
    <property type="component" value="Unassembled WGS sequence"/>
</dbReference>
<reference evidence="2" key="1">
    <citation type="journal article" date="2017" name="Nat. Microbiol.">
        <title>Global analysis of biosynthetic gene clusters reveals vast potential of secondary metabolite production in Penicillium species.</title>
        <authorList>
            <person name="Nielsen J.C."/>
            <person name="Grijseels S."/>
            <person name="Prigent S."/>
            <person name="Ji B."/>
            <person name="Dainat J."/>
            <person name="Nielsen K.F."/>
            <person name="Frisvad J.C."/>
            <person name="Workman M."/>
            <person name="Nielsen J."/>
        </authorList>
    </citation>
    <scope>NUCLEOTIDE SEQUENCE [LARGE SCALE GENOMIC DNA]</scope>
    <source>
        <strain evidence="2">IBT 14082</strain>
    </source>
</reference>
<evidence type="ECO:0000313" key="1">
    <source>
        <dbReference type="EMBL" id="OQE26057.1"/>
    </source>
</evidence>
<dbReference type="EMBL" id="MLQL01000007">
    <property type="protein sequence ID" value="OQE26057.1"/>
    <property type="molecule type" value="Genomic_DNA"/>
</dbReference>
<sequence>MANTEHEGHQDSEETFDSDYDEGDAVLARGWPRNHHNLAKHGFRPVWTSWEGYPGDEIPEDIREWLDDNSQRRSTEIIGPLRSLAWLAGLDGLVEAIDHPAYVIEDDIEVIPFGAGLLWPLDRRVEEGTTSYQKLSKTGSIRTSSATFTPSSRIQSPDQVKCIKIRFDKNITRLEANIRKLVGAPLESRDLWFRGLSFGALESNLAFFVPERSSHGSDNEFGPGFYTTGSLGYALEYVRIGGAIMVFKDPDLQSTKLWEPDLQPWSAWVARWKHLPLEIAQQSIPAEYCTADFIKGAISSRGQNAQAGCGIPAPSENIQESCWSFYTAAYHLSADVQSERSNQTAEIWLRHWQNLHQDADWDEGLAPMQASLNASTNASTGESPHKLMYGVDLRMPWNLLRQAFVGFPQASRQDARGPLCFLLRS</sequence>
<dbReference type="STRING" id="254877.A0A1V6TI86"/>
<comment type="caution">
    <text evidence="1">The sequence shown here is derived from an EMBL/GenBank/DDBJ whole genome shotgun (WGS) entry which is preliminary data.</text>
</comment>
<name>A0A1V6TI86_9EURO</name>
<protein>
    <submittedName>
        <fullName evidence="1">Uncharacterized protein</fullName>
    </submittedName>
</protein>